<dbReference type="GO" id="GO:0000981">
    <property type="term" value="F:DNA-binding transcription factor activity, RNA polymerase II-specific"/>
    <property type="evidence" value="ECO:0007669"/>
    <property type="project" value="InterPro"/>
</dbReference>
<reference evidence="8" key="1">
    <citation type="journal article" date="2017" name="Nat. Microbiol.">
        <title>Global analysis of biosynthetic gene clusters reveals vast potential of secondary metabolite production in Penicillium species.</title>
        <authorList>
            <person name="Nielsen J.C."/>
            <person name="Grijseels S."/>
            <person name="Prigent S."/>
            <person name="Ji B."/>
            <person name="Dainat J."/>
            <person name="Nielsen K.F."/>
            <person name="Frisvad J.C."/>
            <person name="Workman M."/>
            <person name="Nielsen J."/>
        </authorList>
    </citation>
    <scope>NUCLEOTIDE SEQUENCE [LARGE SCALE GENOMIC DNA]</scope>
    <source>
        <strain evidence="8">IBT 29486</strain>
    </source>
</reference>
<dbReference type="InterPro" id="IPR050675">
    <property type="entry name" value="OAF3"/>
</dbReference>
<evidence type="ECO:0000256" key="2">
    <source>
        <dbReference type="ARBA" id="ARBA00023125"/>
    </source>
</evidence>
<dbReference type="Gene3D" id="4.10.240.10">
    <property type="entry name" value="Zn(2)-C6 fungal-type DNA-binding domain"/>
    <property type="match status" value="1"/>
</dbReference>
<evidence type="ECO:0000313" key="7">
    <source>
        <dbReference type="EMBL" id="OQE11539.1"/>
    </source>
</evidence>
<dbReference type="PANTHER" id="PTHR31069">
    <property type="entry name" value="OLEATE-ACTIVATED TRANSCRIPTION FACTOR 1-RELATED"/>
    <property type="match status" value="1"/>
</dbReference>
<organism evidence="7 8">
    <name type="scientific">Penicillium vulpinum</name>
    <dbReference type="NCBI Taxonomy" id="29845"/>
    <lineage>
        <taxon>Eukaryota</taxon>
        <taxon>Fungi</taxon>
        <taxon>Dikarya</taxon>
        <taxon>Ascomycota</taxon>
        <taxon>Pezizomycotina</taxon>
        <taxon>Eurotiomycetes</taxon>
        <taxon>Eurotiomycetidae</taxon>
        <taxon>Eurotiales</taxon>
        <taxon>Aspergillaceae</taxon>
        <taxon>Penicillium</taxon>
    </lineage>
</organism>
<dbReference type="GO" id="GO:0003677">
    <property type="term" value="F:DNA binding"/>
    <property type="evidence" value="ECO:0007669"/>
    <property type="project" value="UniProtKB-KW"/>
</dbReference>
<comment type="caution">
    <text evidence="7">The sequence shown here is derived from an EMBL/GenBank/DDBJ whole genome shotgun (WGS) entry which is preliminary data.</text>
</comment>
<gene>
    <name evidence="7" type="ORF">PENVUL_c002G04086</name>
</gene>
<feature type="region of interest" description="Disordered" evidence="5">
    <location>
        <begin position="69"/>
        <end position="93"/>
    </location>
</feature>
<dbReference type="SUPFAM" id="SSF57701">
    <property type="entry name" value="Zn2/Cys6 DNA-binding domain"/>
    <property type="match status" value="1"/>
</dbReference>
<dbReference type="PANTHER" id="PTHR31069:SF31">
    <property type="entry name" value="MONODICTYPHENONE CLUSTER TRANSCRIPTION FACTOR-RELATED"/>
    <property type="match status" value="1"/>
</dbReference>
<evidence type="ECO:0000259" key="6">
    <source>
        <dbReference type="PROSITE" id="PS50048"/>
    </source>
</evidence>
<dbReference type="InterPro" id="IPR001138">
    <property type="entry name" value="Zn2Cys6_DnaBD"/>
</dbReference>
<dbReference type="Pfam" id="PF00172">
    <property type="entry name" value="Zn_clus"/>
    <property type="match status" value="1"/>
</dbReference>
<evidence type="ECO:0000256" key="3">
    <source>
        <dbReference type="ARBA" id="ARBA00023163"/>
    </source>
</evidence>
<protein>
    <recommendedName>
        <fullName evidence="6">Zn(2)-C6 fungal-type domain-containing protein</fullName>
    </recommendedName>
</protein>
<dbReference type="Proteomes" id="UP000191518">
    <property type="component" value="Unassembled WGS sequence"/>
</dbReference>
<dbReference type="PROSITE" id="PS00463">
    <property type="entry name" value="ZN2_CY6_FUNGAL_1"/>
    <property type="match status" value="1"/>
</dbReference>
<dbReference type="AlphaFoldDB" id="A0A1V6SCR9"/>
<keyword evidence="8" id="KW-1185">Reference proteome</keyword>
<dbReference type="GO" id="GO:0008270">
    <property type="term" value="F:zinc ion binding"/>
    <property type="evidence" value="ECO:0007669"/>
    <property type="project" value="InterPro"/>
</dbReference>
<dbReference type="PROSITE" id="PS50048">
    <property type="entry name" value="ZN2_CY6_FUNGAL_2"/>
    <property type="match status" value="1"/>
</dbReference>
<name>A0A1V6SCR9_9EURO</name>
<feature type="compositionally biased region" description="Basic and acidic residues" evidence="5">
    <location>
        <begin position="137"/>
        <end position="146"/>
    </location>
</feature>
<proteinExistence type="predicted"/>
<feature type="compositionally biased region" description="Polar residues" evidence="5">
    <location>
        <begin position="82"/>
        <end position="93"/>
    </location>
</feature>
<dbReference type="STRING" id="29845.A0A1V6SCR9"/>
<keyword evidence="1" id="KW-0805">Transcription regulation</keyword>
<dbReference type="SMART" id="SM00066">
    <property type="entry name" value="GAL4"/>
    <property type="match status" value="1"/>
</dbReference>
<evidence type="ECO:0000256" key="4">
    <source>
        <dbReference type="ARBA" id="ARBA00023242"/>
    </source>
</evidence>
<keyword evidence="3" id="KW-0804">Transcription</keyword>
<evidence type="ECO:0000256" key="1">
    <source>
        <dbReference type="ARBA" id="ARBA00023015"/>
    </source>
</evidence>
<dbReference type="OrthoDB" id="2943660at2759"/>
<dbReference type="PRINTS" id="PR00755">
    <property type="entry name" value="AFLATOXINBRP"/>
</dbReference>
<evidence type="ECO:0000256" key="5">
    <source>
        <dbReference type="SAM" id="MobiDB-lite"/>
    </source>
</evidence>
<accession>A0A1V6SCR9</accession>
<dbReference type="EMBL" id="MDYP01000002">
    <property type="protein sequence ID" value="OQE11539.1"/>
    <property type="molecule type" value="Genomic_DNA"/>
</dbReference>
<keyword evidence="2" id="KW-0238">DNA-binding</keyword>
<keyword evidence="4" id="KW-0539">Nucleus</keyword>
<dbReference type="InterPro" id="IPR036864">
    <property type="entry name" value="Zn2-C6_fun-type_DNA-bd_sf"/>
</dbReference>
<evidence type="ECO:0000313" key="8">
    <source>
        <dbReference type="Proteomes" id="UP000191518"/>
    </source>
</evidence>
<feature type="domain" description="Zn(2)-C6 fungal-type" evidence="6">
    <location>
        <begin position="30"/>
        <end position="60"/>
    </location>
</feature>
<feature type="compositionally biased region" description="Low complexity" evidence="5">
    <location>
        <begin position="117"/>
        <end position="127"/>
    </location>
</feature>
<feature type="region of interest" description="Disordered" evidence="5">
    <location>
        <begin position="117"/>
        <end position="149"/>
    </location>
</feature>
<sequence>MDRNRIQTSRSSKATSQVISSLQTPKLKDSCDKCSASKVRCTKEKPFCARCDKLGYPCFYSPARRAGRPYRSKKQFPEAGNSEESNQSSVRDITTTQFVDESARLYSRFNASTPVNVTSNSSISNSTLRANSTRPNNENEHHDHSAARSHYVSDPDCMLVALDLLSEIEGSAEQLRRVYPVDASLLNTTAQTITAAFHRLSTILMCPCSERAEVGMLVSAICMSIIDTLAMTITNIAGDRTSTGLPSQPMPWDSSGVGSHGSLGSEATTMQVLTELSKVARLILQLTERYDKGGWGLNGGNIGDGSELPTDFLPGIATFLRERLQQITTNAAHCVG</sequence>
<dbReference type="CDD" id="cd00067">
    <property type="entry name" value="GAL4"/>
    <property type="match status" value="1"/>
</dbReference>